<dbReference type="Pfam" id="PF16976">
    <property type="entry name" value="RcpC"/>
    <property type="match status" value="1"/>
</dbReference>
<evidence type="ECO:0000313" key="3">
    <source>
        <dbReference type="Proteomes" id="UP000318126"/>
    </source>
</evidence>
<dbReference type="AlphaFoldDB" id="A0A553JV35"/>
<evidence type="ECO:0000313" key="2">
    <source>
        <dbReference type="EMBL" id="TRY16306.1"/>
    </source>
</evidence>
<evidence type="ECO:0000259" key="1">
    <source>
        <dbReference type="PROSITE" id="PS50844"/>
    </source>
</evidence>
<feature type="domain" description="AFP-like" evidence="1">
    <location>
        <begin position="52"/>
        <end position="116"/>
    </location>
</feature>
<dbReference type="Pfam" id="PF08666">
    <property type="entry name" value="SAF"/>
    <property type="match status" value="1"/>
</dbReference>
<comment type="caution">
    <text evidence="2">The sequence shown here is derived from an EMBL/GenBank/DDBJ whole genome shotgun (WGS) entry which is preliminary data.</text>
</comment>
<dbReference type="PROSITE" id="PS50844">
    <property type="entry name" value="AFP_LIKE"/>
    <property type="match status" value="1"/>
</dbReference>
<keyword evidence="3" id="KW-1185">Reference proteome</keyword>
<dbReference type="InterPro" id="IPR013974">
    <property type="entry name" value="SAF"/>
</dbReference>
<dbReference type="NCBIfam" id="TIGR03177">
    <property type="entry name" value="pilus_cpaB"/>
    <property type="match status" value="1"/>
</dbReference>
<gene>
    <name evidence="2" type="primary">cpaB</name>
    <name evidence="2" type="ORF">FN961_01385</name>
</gene>
<dbReference type="InterPro" id="IPR017592">
    <property type="entry name" value="Pilus_assmbl_Flp-typ_CpaB"/>
</dbReference>
<proteinExistence type="predicted"/>
<sequence length="298" mass="33134">MQIKSIDFNWVLLVIAIVLGSIAAWATNNYFITKEQELRAELSKDNIVMADVVVATQELRTGDIISQQNMSVRQIRADTLPLDAIHPRDFDLIVGQMLLAPISPGRPLISTYLPGHKIEKFSDMLREGQRAVTINIDELNSTAGMLVPSDHIDLLLSFEDENTGSDLNRLQLLLEDITVIATGKRSIDINPELVDTLYDNPNAYDTVTLALSVTDAARVTVAKEKGKFVTLLRNKNEKLPLEFVSLHEGQLFNQSDDVLTREVEIITGGNGIKTSIQAYPLPIEMLEQLSQLKNKTAL</sequence>
<dbReference type="Proteomes" id="UP000318126">
    <property type="component" value="Unassembled WGS sequence"/>
</dbReference>
<dbReference type="SMART" id="SM00858">
    <property type="entry name" value="SAF"/>
    <property type="match status" value="1"/>
</dbReference>
<reference evidence="3" key="1">
    <citation type="submission" date="2019-07" db="EMBL/GenBank/DDBJ databases">
        <title>Shewanella sp. YLB-08 draft genomic sequence.</title>
        <authorList>
            <person name="Yu L."/>
        </authorList>
    </citation>
    <scope>NUCLEOTIDE SEQUENCE [LARGE SCALE GENOMIC DNA]</scope>
    <source>
        <strain evidence="3">JCM 20706</strain>
    </source>
</reference>
<dbReference type="EMBL" id="VKGK01000001">
    <property type="protein sequence ID" value="TRY16306.1"/>
    <property type="molecule type" value="Genomic_DNA"/>
</dbReference>
<accession>A0A553JV35</accession>
<dbReference type="OrthoDB" id="2037472at2"/>
<dbReference type="CDD" id="cd11614">
    <property type="entry name" value="SAF_CpaB_FlgA_like"/>
    <property type="match status" value="1"/>
</dbReference>
<name>A0A553JV35_SHEHA</name>
<organism evidence="2 3">
    <name type="scientific">Shewanella hanedai</name>
    <name type="common">Alteromonas hanedai</name>
    <dbReference type="NCBI Taxonomy" id="25"/>
    <lineage>
        <taxon>Bacteria</taxon>
        <taxon>Pseudomonadati</taxon>
        <taxon>Pseudomonadota</taxon>
        <taxon>Gammaproteobacteria</taxon>
        <taxon>Alteromonadales</taxon>
        <taxon>Shewanellaceae</taxon>
        <taxon>Shewanella</taxon>
    </lineage>
</organism>
<dbReference type="InterPro" id="IPR006190">
    <property type="entry name" value="SAF_AFP_Neu5Ac"/>
</dbReference>
<dbReference type="RefSeq" id="WP_143562752.1">
    <property type="nucleotide sequence ID" value="NZ_BMPL01000001.1"/>
</dbReference>
<protein>
    <submittedName>
        <fullName evidence="2">Flp pilus assembly protein CpaB</fullName>
    </submittedName>
</protein>
<dbReference type="InterPro" id="IPR031571">
    <property type="entry name" value="RcpC_dom"/>
</dbReference>